<name>K9TG13_9CYAN</name>
<dbReference type="HOGENOM" id="CLU_071039_1_1_3"/>
<proteinExistence type="predicted"/>
<dbReference type="PANTHER" id="PTHR35586:SF1">
    <property type="entry name" value="SLL1691 PROTEIN"/>
    <property type="match status" value="1"/>
</dbReference>
<dbReference type="STRING" id="56110.Oscil6304_1378"/>
<dbReference type="InParanoid" id="K9TG13"/>
<dbReference type="OrthoDB" id="569771at2"/>
<accession>K9TG13</accession>
<dbReference type="KEGG" id="oac:Oscil6304_1378"/>
<dbReference type="Proteomes" id="UP000010367">
    <property type="component" value="Chromosome"/>
</dbReference>
<dbReference type="PANTHER" id="PTHR35586">
    <property type="entry name" value="SLL1691 PROTEIN"/>
    <property type="match status" value="1"/>
</dbReference>
<dbReference type="EMBL" id="CP003607">
    <property type="protein sequence ID" value="AFY81086.1"/>
    <property type="molecule type" value="Genomic_DNA"/>
</dbReference>
<dbReference type="eggNOG" id="COG5464">
    <property type="taxonomic scope" value="Bacteria"/>
</dbReference>
<keyword evidence="2" id="KW-1185">Reference proteome</keyword>
<organism evidence="1 2">
    <name type="scientific">Oscillatoria acuminata PCC 6304</name>
    <dbReference type="NCBI Taxonomy" id="56110"/>
    <lineage>
        <taxon>Bacteria</taxon>
        <taxon>Bacillati</taxon>
        <taxon>Cyanobacteriota</taxon>
        <taxon>Cyanophyceae</taxon>
        <taxon>Oscillatoriophycideae</taxon>
        <taxon>Oscillatoriales</taxon>
        <taxon>Oscillatoriaceae</taxon>
        <taxon>Oscillatoria</taxon>
    </lineage>
</organism>
<dbReference type="RefSeq" id="WP_015147734.1">
    <property type="nucleotide sequence ID" value="NC_019693.1"/>
</dbReference>
<reference evidence="1 2" key="1">
    <citation type="submission" date="2012-06" db="EMBL/GenBank/DDBJ databases">
        <title>Finished chromosome of genome of Oscillatoria acuminata PCC 6304.</title>
        <authorList>
            <consortium name="US DOE Joint Genome Institute"/>
            <person name="Gugger M."/>
            <person name="Coursin T."/>
            <person name="Rippka R."/>
            <person name="Tandeau De Marsac N."/>
            <person name="Huntemann M."/>
            <person name="Wei C.-L."/>
            <person name="Han J."/>
            <person name="Detter J.C."/>
            <person name="Han C."/>
            <person name="Tapia R."/>
            <person name="Davenport K."/>
            <person name="Daligault H."/>
            <person name="Erkkila T."/>
            <person name="Gu W."/>
            <person name="Munk A.C.C."/>
            <person name="Teshima H."/>
            <person name="Xu Y."/>
            <person name="Chain P."/>
            <person name="Chen A."/>
            <person name="Krypides N."/>
            <person name="Mavromatis K."/>
            <person name="Markowitz V."/>
            <person name="Szeto E."/>
            <person name="Ivanova N."/>
            <person name="Mikhailova N."/>
            <person name="Ovchinnikova G."/>
            <person name="Pagani I."/>
            <person name="Pati A."/>
            <person name="Goodwin L."/>
            <person name="Peters L."/>
            <person name="Pitluck S."/>
            <person name="Woyke T."/>
            <person name="Kerfeld C."/>
        </authorList>
    </citation>
    <scope>NUCLEOTIDE SEQUENCE [LARGE SCALE GENOMIC DNA]</scope>
    <source>
        <strain evidence="1 2">PCC 6304</strain>
    </source>
</reference>
<protein>
    <submittedName>
        <fullName evidence="1">Putative transposase, YhgA</fullName>
    </submittedName>
</protein>
<dbReference type="AlphaFoldDB" id="K9TG13"/>
<evidence type="ECO:0000313" key="1">
    <source>
        <dbReference type="EMBL" id="AFY81086.1"/>
    </source>
</evidence>
<gene>
    <name evidence="1" type="ORF">Oscil6304_1378</name>
</gene>
<sequence length="320" mass="37457">MNTPNANYDQTWKEALEDYLEPFMAFFFPEVHNLIDWSRGYESLDKELQQITPTATSGEREADKLFKVWQKNGEEAYILIHIEVQSQEESVFPERMYIYHYRSFDIHKKVISLAILGDDRPSWRPNSYSYELGGSSVSFKFPIAKLLDYESQWETLKTSLNPLAFLVMAHLKTQASTGKAEEREQYKWELVQNLSERGYSEKDIIKLFRLLDWMMTLPESLQQSFDTKLKNYQEEQKMPILSNMERRALETGFQKGIQTARREMILEVLNARFNPVPAEVIDRINQISDYETLQQLLTRGISIGSLAEFEEVLASIMTDN</sequence>
<evidence type="ECO:0000313" key="2">
    <source>
        <dbReference type="Proteomes" id="UP000010367"/>
    </source>
</evidence>
<dbReference type="PATRIC" id="fig|56110.3.peg.1665"/>